<reference evidence="1" key="2">
    <citation type="submission" date="2015-06" db="UniProtKB">
        <authorList>
            <consortium name="EnsemblPlants"/>
        </authorList>
    </citation>
    <scope>IDENTIFICATION</scope>
</reference>
<dbReference type="Gramene" id="ORUFI01G15320.1">
    <property type="protein sequence ID" value="ORUFI01G15320.1"/>
    <property type="gene ID" value="ORUFI01G15320"/>
</dbReference>
<dbReference type="EnsemblPlants" id="ORUFI01G15320.1">
    <property type="protein sequence ID" value="ORUFI01G15320.1"/>
    <property type="gene ID" value="ORUFI01G15320"/>
</dbReference>
<evidence type="ECO:0000313" key="1">
    <source>
        <dbReference type="EnsemblPlants" id="ORUFI01G15320.1"/>
    </source>
</evidence>
<sequence length="67" mass="7054">MDLAAVALSLGRSESAAAGLGCNGVSTTTMVVADCIAYDEWTVETRNGRINLSRPFLIDGQNPNHDS</sequence>
<dbReference type="Proteomes" id="UP000008022">
    <property type="component" value="Unassembled WGS sequence"/>
</dbReference>
<keyword evidence="2" id="KW-1185">Reference proteome</keyword>
<accession>A0A0E0MVP5</accession>
<proteinExistence type="predicted"/>
<evidence type="ECO:0000313" key="2">
    <source>
        <dbReference type="Proteomes" id="UP000008022"/>
    </source>
</evidence>
<name>A0A0E0MVP5_ORYRU</name>
<protein>
    <submittedName>
        <fullName evidence="1">Uncharacterized protein</fullName>
    </submittedName>
</protein>
<dbReference type="AlphaFoldDB" id="A0A0E0MVP5"/>
<reference evidence="2" key="1">
    <citation type="submission" date="2013-06" db="EMBL/GenBank/DDBJ databases">
        <authorList>
            <person name="Zhao Q."/>
        </authorList>
    </citation>
    <scope>NUCLEOTIDE SEQUENCE</scope>
    <source>
        <strain evidence="2">cv. W1943</strain>
    </source>
</reference>
<organism evidence="1 2">
    <name type="scientific">Oryza rufipogon</name>
    <name type="common">Brownbeard rice</name>
    <name type="synonym">Asian wild rice</name>
    <dbReference type="NCBI Taxonomy" id="4529"/>
    <lineage>
        <taxon>Eukaryota</taxon>
        <taxon>Viridiplantae</taxon>
        <taxon>Streptophyta</taxon>
        <taxon>Embryophyta</taxon>
        <taxon>Tracheophyta</taxon>
        <taxon>Spermatophyta</taxon>
        <taxon>Magnoliopsida</taxon>
        <taxon>Liliopsida</taxon>
        <taxon>Poales</taxon>
        <taxon>Poaceae</taxon>
        <taxon>BOP clade</taxon>
        <taxon>Oryzoideae</taxon>
        <taxon>Oryzeae</taxon>
        <taxon>Oryzinae</taxon>
        <taxon>Oryza</taxon>
    </lineage>
</organism>
<dbReference type="HOGENOM" id="CLU_2816904_0_0_1"/>